<evidence type="ECO:0000256" key="1">
    <source>
        <dbReference type="ARBA" id="ARBA00010641"/>
    </source>
</evidence>
<dbReference type="Pfam" id="PF08281">
    <property type="entry name" value="Sigma70_r4_2"/>
    <property type="match status" value="1"/>
</dbReference>
<keyword evidence="4 6" id="KW-0238">DNA-binding</keyword>
<dbReference type="Pfam" id="PF04542">
    <property type="entry name" value="Sigma70_r2"/>
    <property type="match status" value="1"/>
</dbReference>
<evidence type="ECO:0000256" key="5">
    <source>
        <dbReference type="ARBA" id="ARBA00023163"/>
    </source>
</evidence>
<sequence>MRSRKKIDAARVLSDMKEKQQRYEALVHAFHADIYRYAYYLVRDKSTAEDIVQETFLRAWRSLDALKDEKSAKAWLITIVRRENARRFEKKQLDIVEFDETTVADDTSFADSSVHHSDMQKLLAGLALEYREPLVLQLLFGYSGEEIAQQLNLNKNTVMTRLFRARNQLRDIVSKQTEVRGHRNG</sequence>
<dbReference type="InterPro" id="IPR036388">
    <property type="entry name" value="WH-like_DNA-bd_sf"/>
</dbReference>
<dbReference type="Gene3D" id="1.10.10.10">
    <property type="entry name" value="Winged helix-like DNA-binding domain superfamily/Winged helix DNA-binding domain"/>
    <property type="match status" value="1"/>
</dbReference>
<evidence type="ECO:0000256" key="3">
    <source>
        <dbReference type="ARBA" id="ARBA00023082"/>
    </source>
</evidence>
<dbReference type="NCBIfam" id="NF009170">
    <property type="entry name" value="PRK12517.1"/>
    <property type="match status" value="1"/>
</dbReference>
<dbReference type="KEGG" id="salm:D0Y50_05615"/>
<dbReference type="Gene3D" id="1.10.1740.10">
    <property type="match status" value="1"/>
</dbReference>
<dbReference type="PROSITE" id="PS01063">
    <property type="entry name" value="SIGMA70_ECF"/>
    <property type="match status" value="1"/>
</dbReference>
<dbReference type="NCBIfam" id="TIGR02937">
    <property type="entry name" value="sigma70-ECF"/>
    <property type="match status" value="1"/>
</dbReference>
<dbReference type="AlphaFoldDB" id="A0A346NSA1"/>
<evidence type="ECO:0000256" key="2">
    <source>
        <dbReference type="ARBA" id="ARBA00023015"/>
    </source>
</evidence>
<evidence type="ECO:0000313" key="9">
    <source>
        <dbReference type="EMBL" id="AXR08408.1"/>
    </source>
</evidence>
<dbReference type="InterPro" id="IPR014284">
    <property type="entry name" value="RNA_pol_sigma-70_dom"/>
</dbReference>
<keyword evidence="2 6" id="KW-0805">Transcription regulation</keyword>
<dbReference type="EMBL" id="CP031769">
    <property type="protein sequence ID" value="AXR08408.1"/>
    <property type="molecule type" value="Genomic_DNA"/>
</dbReference>
<dbReference type="SUPFAM" id="SSF88659">
    <property type="entry name" value="Sigma3 and sigma4 domains of RNA polymerase sigma factors"/>
    <property type="match status" value="1"/>
</dbReference>
<dbReference type="GO" id="GO:0006352">
    <property type="term" value="P:DNA-templated transcription initiation"/>
    <property type="evidence" value="ECO:0007669"/>
    <property type="project" value="InterPro"/>
</dbReference>
<evidence type="ECO:0000313" key="10">
    <source>
        <dbReference type="Proteomes" id="UP000262073"/>
    </source>
</evidence>
<reference evidence="9 10" key="1">
    <citation type="submission" date="2018-08" db="EMBL/GenBank/DDBJ databases">
        <title>Salinimonas sediminis sp. nov., a piezophilic bacterium isolated from a deep-sea sediment sample from the New Britain Trench.</title>
        <authorList>
            <person name="Cao J."/>
        </authorList>
    </citation>
    <scope>NUCLEOTIDE SEQUENCE [LARGE SCALE GENOMIC DNA]</scope>
    <source>
        <strain evidence="9 10">N102</strain>
    </source>
</reference>
<dbReference type="InterPro" id="IPR007627">
    <property type="entry name" value="RNA_pol_sigma70_r2"/>
</dbReference>
<evidence type="ECO:0000259" key="8">
    <source>
        <dbReference type="Pfam" id="PF08281"/>
    </source>
</evidence>
<keyword evidence="10" id="KW-1185">Reference proteome</keyword>
<dbReference type="Proteomes" id="UP000262073">
    <property type="component" value="Chromosome"/>
</dbReference>
<dbReference type="OrthoDB" id="9803470at2"/>
<feature type="domain" description="RNA polymerase sigma factor 70 region 4 type 2" evidence="8">
    <location>
        <begin position="119"/>
        <end position="169"/>
    </location>
</feature>
<dbReference type="GO" id="GO:0016987">
    <property type="term" value="F:sigma factor activity"/>
    <property type="evidence" value="ECO:0007669"/>
    <property type="project" value="UniProtKB-KW"/>
</dbReference>
<dbReference type="InterPro" id="IPR039425">
    <property type="entry name" value="RNA_pol_sigma-70-like"/>
</dbReference>
<proteinExistence type="inferred from homology"/>
<dbReference type="InterPro" id="IPR013325">
    <property type="entry name" value="RNA_pol_sigma_r2"/>
</dbReference>
<protein>
    <recommendedName>
        <fullName evidence="6">RNA polymerase sigma factor</fullName>
    </recommendedName>
</protein>
<name>A0A346NSA1_9ALTE</name>
<dbReference type="GO" id="GO:0003677">
    <property type="term" value="F:DNA binding"/>
    <property type="evidence" value="ECO:0007669"/>
    <property type="project" value="UniProtKB-KW"/>
</dbReference>
<dbReference type="RefSeq" id="WP_108566629.1">
    <property type="nucleotide sequence ID" value="NZ_CP031769.1"/>
</dbReference>
<dbReference type="PANTHER" id="PTHR43133">
    <property type="entry name" value="RNA POLYMERASE ECF-TYPE SIGMA FACTO"/>
    <property type="match status" value="1"/>
</dbReference>
<dbReference type="InterPro" id="IPR013249">
    <property type="entry name" value="RNA_pol_sigma70_r4_t2"/>
</dbReference>
<evidence type="ECO:0000259" key="7">
    <source>
        <dbReference type="Pfam" id="PF04542"/>
    </source>
</evidence>
<dbReference type="PANTHER" id="PTHR43133:SF51">
    <property type="entry name" value="RNA POLYMERASE SIGMA FACTOR"/>
    <property type="match status" value="1"/>
</dbReference>
<keyword evidence="3 6" id="KW-0731">Sigma factor</keyword>
<accession>A0A346NSA1</accession>
<dbReference type="InterPro" id="IPR000838">
    <property type="entry name" value="RNA_pol_sigma70_ECF_CS"/>
</dbReference>
<evidence type="ECO:0000256" key="4">
    <source>
        <dbReference type="ARBA" id="ARBA00023125"/>
    </source>
</evidence>
<feature type="domain" description="RNA polymerase sigma-70 region 2" evidence="7">
    <location>
        <begin position="26"/>
        <end position="92"/>
    </location>
</feature>
<comment type="similarity">
    <text evidence="1 6">Belongs to the sigma-70 factor family. ECF subfamily.</text>
</comment>
<dbReference type="SUPFAM" id="SSF88946">
    <property type="entry name" value="Sigma2 domain of RNA polymerase sigma factors"/>
    <property type="match status" value="1"/>
</dbReference>
<dbReference type="InterPro" id="IPR013324">
    <property type="entry name" value="RNA_pol_sigma_r3/r4-like"/>
</dbReference>
<organism evidence="9 10">
    <name type="scientific">Salinimonas sediminis</name>
    <dbReference type="NCBI Taxonomy" id="2303538"/>
    <lineage>
        <taxon>Bacteria</taxon>
        <taxon>Pseudomonadati</taxon>
        <taxon>Pseudomonadota</taxon>
        <taxon>Gammaproteobacteria</taxon>
        <taxon>Alteromonadales</taxon>
        <taxon>Alteromonadaceae</taxon>
        <taxon>Alteromonas/Salinimonas group</taxon>
        <taxon>Salinimonas</taxon>
    </lineage>
</organism>
<gene>
    <name evidence="9" type="ORF">D0Y50_05615</name>
</gene>
<evidence type="ECO:0000256" key="6">
    <source>
        <dbReference type="RuleBase" id="RU000716"/>
    </source>
</evidence>
<keyword evidence="5 6" id="KW-0804">Transcription</keyword>